<proteinExistence type="predicted"/>
<dbReference type="Proteomes" id="UP001595075">
    <property type="component" value="Unassembled WGS sequence"/>
</dbReference>
<accession>A0ABR4CVS1</accession>
<evidence type="ECO:0000313" key="2">
    <source>
        <dbReference type="EMBL" id="KAL2074036.1"/>
    </source>
</evidence>
<keyword evidence="1" id="KW-1133">Transmembrane helix</keyword>
<gene>
    <name evidence="2" type="ORF">VTL71DRAFT_7814</name>
</gene>
<comment type="caution">
    <text evidence="2">The sequence shown here is derived from an EMBL/GenBank/DDBJ whole genome shotgun (WGS) entry which is preliminary data.</text>
</comment>
<evidence type="ECO:0000256" key="1">
    <source>
        <dbReference type="SAM" id="Phobius"/>
    </source>
</evidence>
<reference evidence="2 3" key="1">
    <citation type="journal article" date="2024" name="Commun. Biol.">
        <title>Comparative genomic analysis of thermophilic fungi reveals convergent evolutionary adaptations and gene losses.</title>
        <authorList>
            <person name="Steindorff A.S."/>
            <person name="Aguilar-Pontes M.V."/>
            <person name="Robinson A.J."/>
            <person name="Andreopoulos B."/>
            <person name="LaButti K."/>
            <person name="Kuo A."/>
            <person name="Mondo S."/>
            <person name="Riley R."/>
            <person name="Otillar R."/>
            <person name="Haridas S."/>
            <person name="Lipzen A."/>
            <person name="Grimwood J."/>
            <person name="Schmutz J."/>
            <person name="Clum A."/>
            <person name="Reid I.D."/>
            <person name="Moisan M.C."/>
            <person name="Butler G."/>
            <person name="Nguyen T.T.M."/>
            <person name="Dewar K."/>
            <person name="Conant G."/>
            <person name="Drula E."/>
            <person name="Henrissat B."/>
            <person name="Hansel C."/>
            <person name="Singer S."/>
            <person name="Hutchinson M.I."/>
            <person name="de Vries R.P."/>
            <person name="Natvig D.O."/>
            <person name="Powell A.J."/>
            <person name="Tsang A."/>
            <person name="Grigoriev I.V."/>
        </authorList>
    </citation>
    <scope>NUCLEOTIDE SEQUENCE [LARGE SCALE GENOMIC DNA]</scope>
    <source>
        <strain evidence="2 3">CBS 494.80</strain>
    </source>
</reference>
<name>A0ABR4CVS1_9HELO</name>
<feature type="transmembrane region" description="Helical" evidence="1">
    <location>
        <begin position="65"/>
        <end position="87"/>
    </location>
</feature>
<keyword evidence="3" id="KW-1185">Reference proteome</keyword>
<evidence type="ECO:0000313" key="3">
    <source>
        <dbReference type="Proteomes" id="UP001595075"/>
    </source>
</evidence>
<sequence length="263" mass="29607">MRQGICCDCTTLHYLSRPPLFPFPSFPSFPSVVLKLQTQLQTQDTYRTVPFLTYGITRISRPRTLLYTTVLRSYLYCTVLVSAPATATANASYLNIISTYPYCVCFQVPLYYLVCKLYPVRTKGHLYRPFGVVHLQIGTLIHLFIRVGSKSNLSCFVKIYATDSDLLDLTICIPYLRIYVPFDCGAVESINQFPINQLLPTSFGLPTFDLQLRPPTNPQSSRPLRGQKITIANLFVGVPPPTTTISRHAERHAIAACGIPEHH</sequence>
<organism evidence="2 3">
    <name type="scientific">Oculimacula yallundae</name>
    <dbReference type="NCBI Taxonomy" id="86028"/>
    <lineage>
        <taxon>Eukaryota</taxon>
        <taxon>Fungi</taxon>
        <taxon>Dikarya</taxon>
        <taxon>Ascomycota</taxon>
        <taxon>Pezizomycotina</taxon>
        <taxon>Leotiomycetes</taxon>
        <taxon>Helotiales</taxon>
        <taxon>Ploettnerulaceae</taxon>
        <taxon>Oculimacula</taxon>
    </lineage>
</organism>
<dbReference type="EMBL" id="JAZHXI010000002">
    <property type="protein sequence ID" value="KAL2074036.1"/>
    <property type="molecule type" value="Genomic_DNA"/>
</dbReference>
<keyword evidence="1" id="KW-0472">Membrane</keyword>
<protein>
    <submittedName>
        <fullName evidence="2">Uncharacterized protein</fullName>
    </submittedName>
</protein>
<feature type="transmembrane region" description="Helical" evidence="1">
    <location>
        <begin position="93"/>
        <end position="114"/>
    </location>
</feature>
<keyword evidence="1" id="KW-0812">Transmembrane</keyword>